<dbReference type="GO" id="GO:0046872">
    <property type="term" value="F:metal ion binding"/>
    <property type="evidence" value="ECO:0007669"/>
    <property type="project" value="UniProtKB-KW"/>
</dbReference>
<dbReference type="eggNOG" id="COG1442">
    <property type="taxonomic scope" value="Bacteria"/>
</dbReference>
<dbReference type="STRING" id="391595.RLO149_c041400"/>
<evidence type="ECO:0000256" key="1">
    <source>
        <dbReference type="ARBA" id="ARBA00022676"/>
    </source>
</evidence>
<organism evidence="4 5">
    <name type="scientific">Roseobacter litoralis (strain ATCC 49566 / DSM 6996 / JCM 21268 / NBRC 15278 / OCh 149)</name>
    <dbReference type="NCBI Taxonomy" id="391595"/>
    <lineage>
        <taxon>Bacteria</taxon>
        <taxon>Pseudomonadati</taxon>
        <taxon>Pseudomonadota</taxon>
        <taxon>Alphaproteobacteria</taxon>
        <taxon>Rhodobacterales</taxon>
        <taxon>Roseobacteraceae</taxon>
        <taxon>Roseobacter</taxon>
    </lineage>
</organism>
<dbReference type="InterPro" id="IPR029044">
    <property type="entry name" value="Nucleotide-diphossugar_trans"/>
</dbReference>
<keyword evidence="1" id="KW-0328">Glycosyltransferase</keyword>
<sequence length="329" mass="37617">MSTAPTESFQVRLTASRPPRHRRAIVFCCDQNYLAFASHAAAQIASLVEKPAYDICICYGQQAVVLPESLAGLGIRLCHIDVGDVFDGLRLDKGKTHDVYLRIALPTAFAGEYDKILYLGSDIFIQGGDFNALLDIDVAPHCIASVRDNVQWRTPNRQNKRNTIKGIVPSAYFNAGIMLMDVHAYTEQELMRRCIEFGRARRQDLKRHDQNLYNAVLQDDWAEISPVWNWQYSWSTRLFAVFAYPNIIHFIGPAKPWKDQSGQFEPRFADSFARFIRTHFPDSKQVETGGRKLAPDSMKMTKMLIKHLISARKIARFLPRFPDELTVHR</sequence>
<dbReference type="RefSeq" id="WP_013963915.1">
    <property type="nucleotide sequence ID" value="NC_015730.1"/>
</dbReference>
<evidence type="ECO:0000256" key="3">
    <source>
        <dbReference type="ARBA" id="ARBA00022723"/>
    </source>
</evidence>
<dbReference type="InterPro" id="IPR050748">
    <property type="entry name" value="Glycosyltrans_8_dom-fam"/>
</dbReference>
<dbReference type="InterPro" id="IPR002495">
    <property type="entry name" value="Glyco_trans_8"/>
</dbReference>
<dbReference type="Proteomes" id="UP000001353">
    <property type="component" value="Chromosome"/>
</dbReference>
<reference evidence="4 5" key="1">
    <citation type="journal article" date="2011" name="BMC Genomics">
        <title>Comparative genome analysis and genome-guided physiological analysis of Roseobacter litoralis.</title>
        <authorList>
            <person name="Kalhoefer D."/>
            <person name="Thole S."/>
            <person name="Voget S."/>
            <person name="Lehmann R."/>
            <person name="Liesegang H."/>
            <person name="Wollher A."/>
            <person name="Daniel R."/>
            <person name="Simon M."/>
            <person name="Brinkhoff T."/>
        </authorList>
    </citation>
    <scope>NUCLEOTIDE SEQUENCE [LARGE SCALE GENOMIC DNA]</scope>
    <source>
        <strain evidence="5">ATCC 49566 / DSM 6996 / JCM 21268 / NBRC 15278 / OCh 149</strain>
    </source>
</reference>
<dbReference type="OrthoDB" id="5672604at2"/>
<accession>F7ZGC0</accession>
<dbReference type="HOGENOM" id="CLU_050833_0_3_5"/>
<dbReference type="SUPFAM" id="SSF53448">
    <property type="entry name" value="Nucleotide-diphospho-sugar transferases"/>
    <property type="match status" value="1"/>
</dbReference>
<dbReference type="CDD" id="cd04194">
    <property type="entry name" value="GT8_A4GalT_like"/>
    <property type="match status" value="1"/>
</dbReference>
<gene>
    <name evidence="4" type="ordered locus">RLO149_c041400</name>
</gene>
<evidence type="ECO:0000313" key="4">
    <source>
        <dbReference type="EMBL" id="AEI96036.1"/>
    </source>
</evidence>
<evidence type="ECO:0000256" key="2">
    <source>
        <dbReference type="ARBA" id="ARBA00022679"/>
    </source>
</evidence>
<keyword evidence="5" id="KW-1185">Reference proteome</keyword>
<evidence type="ECO:0000313" key="5">
    <source>
        <dbReference type="Proteomes" id="UP000001353"/>
    </source>
</evidence>
<dbReference type="Pfam" id="PF01501">
    <property type="entry name" value="Glyco_transf_8"/>
    <property type="match status" value="1"/>
</dbReference>
<name>F7ZGC0_ROSLO</name>
<dbReference type="EMBL" id="CP002623">
    <property type="protein sequence ID" value="AEI96036.1"/>
    <property type="molecule type" value="Genomic_DNA"/>
</dbReference>
<dbReference type="KEGG" id="rli:RLO149_c041400"/>
<dbReference type="PANTHER" id="PTHR13778:SF47">
    <property type="entry name" value="LIPOPOLYSACCHARIDE 1,3-GALACTOSYLTRANSFERASE"/>
    <property type="match status" value="1"/>
</dbReference>
<dbReference type="GO" id="GO:0016757">
    <property type="term" value="F:glycosyltransferase activity"/>
    <property type="evidence" value="ECO:0007669"/>
    <property type="project" value="UniProtKB-KW"/>
</dbReference>
<proteinExistence type="predicted"/>
<keyword evidence="2" id="KW-0808">Transferase</keyword>
<dbReference type="PANTHER" id="PTHR13778">
    <property type="entry name" value="GLYCOSYLTRANSFERASE 8 DOMAIN-CONTAINING PROTEIN"/>
    <property type="match status" value="1"/>
</dbReference>
<dbReference type="Gene3D" id="3.90.550.10">
    <property type="entry name" value="Spore Coat Polysaccharide Biosynthesis Protein SpsA, Chain A"/>
    <property type="match status" value="1"/>
</dbReference>
<dbReference type="AlphaFoldDB" id="F7ZGC0"/>
<keyword evidence="3" id="KW-0479">Metal-binding</keyword>
<protein>
    <submittedName>
        <fullName evidence="4">Glycosyltransferase family 8</fullName>
    </submittedName>
</protein>